<evidence type="ECO:0000313" key="5">
    <source>
        <dbReference type="Proteomes" id="UP000319148"/>
    </source>
</evidence>
<protein>
    <submittedName>
        <fullName evidence="4">Calcium-binding protein</fullName>
    </submittedName>
</protein>
<feature type="signal peptide" evidence="3">
    <location>
        <begin position="1"/>
        <end position="22"/>
    </location>
</feature>
<reference evidence="5" key="1">
    <citation type="submission" date="2019-06" db="EMBL/GenBank/DDBJ databases">
        <title>The complete genome of Emcibacter congregatus ZYLT.</title>
        <authorList>
            <person name="Zhao Z."/>
        </authorList>
    </citation>
    <scope>NUCLEOTIDE SEQUENCE [LARGE SCALE GENOMIC DNA]</scope>
    <source>
        <strain evidence="5">MCCC 1A06723</strain>
    </source>
</reference>
<dbReference type="EMBL" id="VFIY01000008">
    <property type="protein sequence ID" value="TPD60154.1"/>
    <property type="molecule type" value="Genomic_DNA"/>
</dbReference>
<dbReference type="InterPro" id="IPR001343">
    <property type="entry name" value="Hemolysn_Ca-bd"/>
</dbReference>
<evidence type="ECO:0000256" key="3">
    <source>
        <dbReference type="SAM" id="SignalP"/>
    </source>
</evidence>
<dbReference type="InterPro" id="IPR019960">
    <property type="entry name" value="T1SS_VCA0849"/>
</dbReference>
<gene>
    <name evidence="4" type="ORF">FIV46_08850</name>
</gene>
<keyword evidence="2" id="KW-0964">Secreted</keyword>
<sequence length="280" mass="29731">MKNILAFSFLAAVFLTTATAQADVIIGNSSDEILIGTNGNDIIDGRGGADLIKGRGGDDDIFGGNGQDEIRAGAGEDRVAGGGGADYLYGNNGNDILFGENGADRLFGGNDNDYLVGGAGNDRLYGQNGDDLMVLGDGRDRASGGTGSDVFFMDILDSKTDILIDFETGDYLDLTTLLLGYDTDVSEMEDYVSFIQDGNDTLVQVDRDGLSDGYSFVDALILRDVIAWRIDLINLEDMEWAGEEYVDFGPVLFVDVPAPGALSLGLLGLASMGLVRSRRK</sequence>
<dbReference type="GO" id="GO:0005576">
    <property type="term" value="C:extracellular region"/>
    <property type="evidence" value="ECO:0007669"/>
    <property type="project" value="UniProtKB-SubCell"/>
</dbReference>
<name>A0A501PJS8_9PROT</name>
<dbReference type="PANTHER" id="PTHR38340">
    <property type="entry name" value="S-LAYER PROTEIN"/>
    <property type="match status" value="1"/>
</dbReference>
<comment type="caution">
    <text evidence="4">The sequence shown here is derived from an EMBL/GenBank/DDBJ whole genome shotgun (WGS) entry which is preliminary data.</text>
</comment>
<dbReference type="PANTHER" id="PTHR38340:SF1">
    <property type="entry name" value="S-LAYER PROTEIN"/>
    <property type="match status" value="1"/>
</dbReference>
<proteinExistence type="predicted"/>
<organism evidence="4 5">
    <name type="scientific">Emcibacter nanhaiensis</name>
    <dbReference type="NCBI Taxonomy" id="1505037"/>
    <lineage>
        <taxon>Bacteria</taxon>
        <taxon>Pseudomonadati</taxon>
        <taxon>Pseudomonadota</taxon>
        <taxon>Alphaproteobacteria</taxon>
        <taxon>Emcibacterales</taxon>
        <taxon>Emcibacteraceae</taxon>
        <taxon>Emcibacter</taxon>
    </lineage>
</organism>
<dbReference type="InterPro" id="IPR050557">
    <property type="entry name" value="RTX_toxin/Mannuronan_C5-epim"/>
</dbReference>
<dbReference type="Pfam" id="PF00353">
    <property type="entry name" value="HemolysinCabind"/>
    <property type="match status" value="3"/>
</dbReference>
<dbReference type="OrthoDB" id="9342475at2"/>
<dbReference type="Gene3D" id="2.150.10.10">
    <property type="entry name" value="Serralysin-like metalloprotease, C-terminal"/>
    <property type="match status" value="2"/>
</dbReference>
<evidence type="ECO:0000313" key="4">
    <source>
        <dbReference type="EMBL" id="TPD60154.1"/>
    </source>
</evidence>
<comment type="subcellular location">
    <subcellularLocation>
        <location evidence="1">Secreted</location>
    </subcellularLocation>
</comment>
<dbReference type="RefSeq" id="WP_139940564.1">
    <property type="nucleotide sequence ID" value="NZ_JBHSYP010000027.1"/>
</dbReference>
<evidence type="ECO:0000256" key="2">
    <source>
        <dbReference type="ARBA" id="ARBA00022525"/>
    </source>
</evidence>
<evidence type="ECO:0000256" key="1">
    <source>
        <dbReference type="ARBA" id="ARBA00004613"/>
    </source>
</evidence>
<dbReference type="PROSITE" id="PS00330">
    <property type="entry name" value="HEMOLYSIN_CALCIUM"/>
    <property type="match status" value="1"/>
</dbReference>
<feature type="chain" id="PRO_5021264555" evidence="3">
    <location>
        <begin position="23"/>
        <end position="280"/>
    </location>
</feature>
<dbReference type="InterPro" id="IPR018511">
    <property type="entry name" value="Hemolysin-typ_Ca-bd_CS"/>
</dbReference>
<accession>A0A501PJS8</accession>
<dbReference type="AlphaFoldDB" id="A0A501PJS8"/>
<dbReference type="GO" id="GO:0005509">
    <property type="term" value="F:calcium ion binding"/>
    <property type="evidence" value="ECO:0007669"/>
    <property type="project" value="InterPro"/>
</dbReference>
<keyword evidence="3" id="KW-0732">Signal</keyword>
<keyword evidence="5" id="KW-1185">Reference proteome</keyword>
<dbReference type="NCBIfam" id="TIGR03661">
    <property type="entry name" value="T1SS_VCA0849"/>
    <property type="match status" value="1"/>
</dbReference>
<dbReference type="SUPFAM" id="SSF51120">
    <property type="entry name" value="beta-Roll"/>
    <property type="match status" value="1"/>
</dbReference>
<dbReference type="PRINTS" id="PR00313">
    <property type="entry name" value="CABNDNGRPT"/>
</dbReference>
<dbReference type="Proteomes" id="UP000319148">
    <property type="component" value="Unassembled WGS sequence"/>
</dbReference>
<dbReference type="InterPro" id="IPR011049">
    <property type="entry name" value="Serralysin-like_metalloprot_C"/>
</dbReference>